<dbReference type="GO" id="GO:0016887">
    <property type="term" value="F:ATP hydrolysis activity"/>
    <property type="evidence" value="ECO:0007669"/>
    <property type="project" value="InterPro"/>
</dbReference>
<organism evidence="4 5">
    <name type="scientific">Paramecium bursaria Chlorella virus NY2A</name>
    <name type="common">PBCV-NY2A</name>
    <dbReference type="NCBI Taxonomy" id="46021"/>
    <lineage>
        <taxon>Viruses</taxon>
        <taxon>Varidnaviria</taxon>
        <taxon>Bamfordvirae</taxon>
        <taxon>Nucleocytoviricota</taxon>
        <taxon>Megaviricetes</taxon>
        <taxon>Algavirales</taxon>
        <taxon>Phycodnaviridae</taxon>
        <taxon>Chlorovirus</taxon>
        <taxon>Chlorovirus americanus</taxon>
    </lineage>
</organism>
<dbReference type="SUPFAM" id="SSF52540">
    <property type="entry name" value="P-loop containing nucleoside triphosphate hydrolases"/>
    <property type="match status" value="1"/>
</dbReference>
<dbReference type="PANTHER" id="PTHR23070">
    <property type="entry name" value="BCS1 AAA-TYPE ATPASE"/>
    <property type="match status" value="1"/>
</dbReference>
<dbReference type="Gene3D" id="3.40.50.300">
    <property type="entry name" value="P-loop containing nucleotide triphosphate hydrolases"/>
    <property type="match status" value="2"/>
</dbReference>
<dbReference type="InterPro" id="IPR003959">
    <property type="entry name" value="ATPase_AAA_core"/>
</dbReference>
<dbReference type="Pfam" id="PF00004">
    <property type="entry name" value="AAA"/>
    <property type="match status" value="2"/>
</dbReference>
<proteinExistence type="inferred from homology"/>
<feature type="domain" description="AAA+ ATPase" evidence="3">
    <location>
        <begin position="257"/>
        <end position="545"/>
    </location>
</feature>
<evidence type="ECO:0000256" key="1">
    <source>
        <dbReference type="ARBA" id="ARBA00007448"/>
    </source>
</evidence>
<keyword evidence="5" id="KW-1185">Reference proteome</keyword>
<evidence type="ECO:0000313" key="5">
    <source>
        <dbReference type="Proteomes" id="UP000202419"/>
    </source>
</evidence>
<dbReference type="InterPro" id="IPR003593">
    <property type="entry name" value="AAA+_ATPase"/>
</dbReference>
<name>A7IVU8_PBCVN</name>
<dbReference type="GO" id="GO:0005524">
    <property type="term" value="F:ATP binding"/>
    <property type="evidence" value="ECO:0007669"/>
    <property type="project" value="InterPro"/>
</dbReference>
<dbReference type="Proteomes" id="UP000202419">
    <property type="component" value="Segment"/>
</dbReference>
<protein>
    <submittedName>
        <fullName evidence="4">Uncharacterized protein B073L</fullName>
    </submittedName>
</protein>
<dbReference type="EMBL" id="DQ491002">
    <property type="protein sequence ID" value="ABT14472.1"/>
    <property type="molecule type" value="Genomic_DNA"/>
</dbReference>
<evidence type="ECO:0000259" key="3">
    <source>
        <dbReference type="SMART" id="SM00382"/>
    </source>
</evidence>
<comment type="similarity">
    <text evidence="1">Belongs to the AAA ATPase family. BCS1 subfamily.</text>
</comment>
<feature type="compositionally biased region" description="Basic and acidic residues" evidence="2">
    <location>
        <begin position="467"/>
        <end position="485"/>
    </location>
</feature>
<feature type="region of interest" description="Disordered" evidence="2">
    <location>
        <begin position="457"/>
        <end position="485"/>
    </location>
</feature>
<evidence type="ECO:0000256" key="2">
    <source>
        <dbReference type="SAM" id="MobiDB-lite"/>
    </source>
</evidence>
<evidence type="ECO:0000313" key="4">
    <source>
        <dbReference type="EMBL" id="ABT14472.1"/>
    </source>
</evidence>
<dbReference type="RefSeq" id="YP_001497269.1">
    <property type="nucleotide sequence ID" value="NC_009898.1"/>
</dbReference>
<organismHost>
    <name type="scientific">Chlorella</name>
    <dbReference type="NCBI Taxonomy" id="3071"/>
</organismHost>
<dbReference type="OrthoDB" id="2587at10239"/>
<accession>A7IVU8</accession>
<dbReference type="SMART" id="SM00382">
    <property type="entry name" value="AAA"/>
    <property type="match status" value="1"/>
</dbReference>
<reference evidence="4 5" key="1">
    <citation type="journal article" date="2007" name="Virology">
        <title>Sequence and annotation of the 369-kb NY-2A and the 345-kb AR158 viruses that infect Chlorella NC64A.</title>
        <authorList>
            <person name="Fitzgerald L.A."/>
            <person name="Graves M.V."/>
            <person name="Li X."/>
            <person name="Feldblyum T."/>
            <person name="Nierman W.C."/>
            <person name="Van Etten J.L."/>
        </authorList>
    </citation>
    <scope>NUCLEOTIDE SEQUENCE [LARGE SCALE GENOMIC DNA]</scope>
    <source>
        <strain evidence="4 5">NY-2A</strain>
    </source>
</reference>
<dbReference type="GeneID" id="5659421"/>
<dbReference type="InterPro" id="IPR050747">
    <property type="entry name" value="Mitochondrial_chaperone_BCS1"/>
</dbReference>
<gene>
    <name evidence="4" type="primary">B073L</name>
    <name evidence="4" type="ORF">NY2A_B073L</name>
</gene>
<dbReference type="KEGG" id="vg:5659421"/>
<sequence length="603" mass="68714">MDSNLLMAMMAASGNGDPSLMKMVIAANSIATVGPKFMNQVYEILKSVRKWKNSEVAQNLSLLNKERTRLATVNLTKVFSPTTSGRELPDAVMHLATTLSQTKTLRMLPSGQFVIGHRYEIIVDDDFCIRLKTIVEKLENGVDTIESYIIETYTYTKDLTYLMSRLKNIERDYTIQKQNELGDQTFFFDHMAVPLTKNVDGTLTYENALRNMMFSMTPFHTSRSMKNIYGDSLNEVKDRINFFMNNKEWYENKGIPYTLGILLHGPPGTGKTSLIKALANDCKRHVMNIRLDEHTTATQLRNLFFSDKVHTVADGVTKSFTIPIDQRIIVVEDIDSMGDVVKKRSTMSAHVSHSVTNDRIRSMHKSNANVSNSMTDDIVEDTSLEYKYAKQIQKHNELLKSVPKLTTNVADDSLTPFNLDGDDVFAMELNKVKNKNEIDNVFKNIQSEWMQSQYADIDRKKNQRQTRKIEPSRNTSTKHDTTEKELIKDEHPEKLTLATLLNILDGVLECPGRILIVSSNHPDMLDPALIRPGRIDIMANFDRCTEREVVQITEGITETTFPENLKHHVPSDYYTPAEVSQIILKHILTPEKIPFKIIDLPID</sequence>
<dbReference type="InterPro" id="IPR027417">
    <property type="entry name" value="P-loop_NTPase"/>
</dbReference>